<evidence type="ECO:0000313" key="2">
    <source>
        <dbReference type="Proteomes" id="UP000525652"/>
    </source>
</evidence>
<name>A0A7X1E2G3_9BACT</name>
<evidence type="ECO:0008006" key="3">
    <source>
        <dbReference type="Google" id="ProtNLM"/>
    </source>
</evidence>
<dbReference type="EMBL" id="JACHVA010000019">
    <property type="protein sequence ID" value="MBC2600440.1"/>
    <property type="molecule type" value="Genomic_DNA"/>
</dbReference>
<accession>A0A7X1E2G3</accession>
<dbReference type="NCBIfam" id="NF038262">
    <property type="entry name" value="SiaB_fam_kinase"/>
    <property type="match status" value="1"/>
</dbReference>
<sequence>MYQKLFDYYQNLNRERLMLSVTGPISQEIVKQYGALLKSMESISENRRLVVLGVFVEMAQNVLRYSAEQVGGVGLGVVVICEEDHCFQVSSGNLIPIAIREQLELSFSALSKLDQEELRTFYREKRREARKGTGDGAGLGLIELFRRCEKVECGFEPVDEDQLFFTVTAGVAKD</sequence>
<protein>
    <recommendedName>
        <fullName evidence="3">ATP-binding protein</fullName>
    </recommendedName>
</protein>
<dbReference type="InterPro" id="IPR046239">
    <property type="entry name" value="DUF6272"/>
</dbReference>
<dbReference type="RefSeq" id="WP_185691189.1">
    <property type="nucleotide sequence ID" value="NZ_JACHVA010000019.1"/>
</dbReference>
<dbReference type="Proteomes" id="UP000525652">
    <property type="component" value="Unassembled WGS sequence"/>
</dbReference>
<dbReference type="Pfam" id="PF19788">
    <property type="entry name" value="DUF6272"/>
    <property type="match status" value="1"/>
</dbReference>
<proteinExistence type="predicted"/>
<evidence type="ECO:0000313" key="1">
    <source>
        <dbReference type="EMBL" id="MBC2600440.1"/>
    </source>
</evidence>
<dbReference type="AlphaFoldDB" id="A0A7X1E2G3"/>
<comment type="caution">
    <text evidence="1">The sequence shown here is derived from an EMBL/GenBank/DDBJ whole genome shotgun (WGS) entry which is preliminary data.</text>
</comment>
<organism evidence="1 2">
    <name type="scientific">Puniceicoccus vermicola</name>
    <dbReference type="NCBI Taxonomy" id="388746"/>
    <lineage>
        <taxon>Bacteria</taxon>
        <taxon>Pseudomonadati</taxon>
        <taxon>Verrucomicrobiota</taxon>
        <taxon>Opitutia</taxon>
        <taxon>Puniceicoccales</taxon>
        <taxon>Puniceicoccaceae</taxon>
        <taxon>Puniceicoccus</taxon>
    </lineage>
</organism>
<reference evidence="1 2" key="1">
    <citation type="submission" date="2020-07" db="EMBL/GenBank/DDBJ databases">
        <authorList>
            <person name="Feng X."/>
        </authorList>
    </citation>
    <scope>NUCLEOTIDE SEQUENCE [LARGE SCALE GENOMIC DNA]</scope>
    <source>
        <strain evidence="1 2">JCM14086</strain>
    </source>
</reference>
<keyword evidence="2" id="KW-1185">Reference proteome</keyword>
<gene>
    <name evidence="1" type="ORF">H5P30_01460</name>
</gene>